<dbReference type="AlphaFoldDB" id="A0A1S1J7H1"/>
<dbReference type="EMBL" id="MUHG01000023">
    <property type="protein sequence ID" value="OXB18074.1"/>
    <property type="molecule type" value="Genomic_DNA"/>
</dbReference>
<proteinExistence type="predicted"/>
<evidence type="ECO:0000313" key="4">
    <source>
        <dbReference type="Proteomes" id="UP000198319"/>
    </source>
</evidence>
<evidence type="ECO:0008006" key="5">
    <source>
        <dbReference type="Google" id="ProtNLM"/>
    </source>
</evidence>
<organism evidence="1 3">
    <name type="scientific">Flavobacterium tructae</name>
    <dbReference type="NCBI Taxonomy" id="1114873"/>
    <lineage>
        <taxon>Bacteria</taxon>
        <taxon>Pseudomonadati</taxon>
        <taxon>Bacteroidota</taxon>
        <taxon>Flavobacteriia</taxon>
        <taxon>Flavobacteriales</taxon>
        <taxon>Flavobacteriaceae</taxon>
        <taxon>Flavobacterium</taxon>
    </lineage>
</organism>
<evidence type="ECO:0000313" key="1">
    <source>
        <dbReference type="EMBL" id="OHT45415.1"/>
    </source>
</evidence>
<evidence type="ECO:0000313" key="3">
    <source>
        <dbReference type="Proteomes" id="UP000180252"/>
    </source>
</evidence>
<dbReference type="EMBL" id="MIKE01000022">
    <property type="protein sequence ID" value="OHT45415.1"/>
    <property type="molecule type" value="Genomic_DNA"/>
</dbReference>
<accession>A0A1S1J7H1</accession>
<evidence type="ECO:0000313" key="2">
    <source>
        <dbReference type="EMBL" id="OXB18074.1"/>
    </source>
</evidence>
<comment type="caution">
    <text evidence="1">The sequence shown here is derived from an EMBL/GenBank/DDBJ whole genome shotgun (WGS) entry which is preliminary data.</text>
</comment>
<keyword evidence="4" id="KW-1185">Reference proteome</keyword>
<protein>
    <recommendedName>
        <fullName evidence="5">SprB repeat-containing protein</fullName>
    </recommendedName>
</protein>
<sequence length="378" mass="42298">MTLQAQTEYGLLINTDLEPRTEREQTQGSYDIFFLGNSLNLFPNGTYQPISQTDFFYATPDPVTKRIDFSCFSMHQDCYIEKNTFIETNGPQYVTFFSGCFASSSILLLHLTNTSSKTSYCVNETINFENGFNWQYSYDGQNWANFPSDFQSYPSISFKISELENYNGKTTIHFRTGYQTQFTNIVTYGIIGCSPELAEKKPTTTAVECANTATGSATLKFESLLKKDDQFLFNLFRVNPVAPDTGFIKSIKASEEETKNKTYTWNGIAAGTYTIKYQAQSTADNGQQVGLSAIVTDPFTIDEKVPLTFKTTAVQPACSTDLKGILITASGGTPPYYYLLDGEPLAQKHLFTNPHTIPITEDGPHTIKIVDKFDCTEQ</sequence>
<dbReference type="Proteomes" id="UP000180252">
    <property type="component" value="Unassembled WGS sequence"/>
</dbReference>
<gene>
    <name evidence="2" type="ORF">B0A71_14130</name>
    <name evidence="1" type="ORF">BHE19_06120</name>
</gene>
<dbReference type="STRING" id="1278819.BHE19_06120"/>
<reference evidence="3" key="1">
    <citation type="submission" date="2016-09" db="EMBL/GenBank/DDBJ databases">
        <authorList>
            <person name="Chen S."/>
            <person name="Walker E."/>
        </authorList>
    </citation>
    <scope>NUCLEOTIDE SEQUENCE [LARGE SCALE GENOMIC DNA]</scope>
    <source>
        <strain evidence="3">MSU</strain>
    </source>
</reference>
<dbReference type="Proteomes" id="UP000198319">
    <property type="component" value="Unassembled WGS sequence"/>
</dbReference>
<reference evidence="2 4" key="3">
    <citation type="submission" date="2016-11" db="EMBL/GenBank/DDBJ databases">
        <title>Whole genomes of Flavobacteriaceae.</title>
        <authorList>
            <person name="Stine C."/>
            <person name="Li C."/>
            <person name="Tadesse D."/>
        </authorList>
    </citation>
    <scope>NUCLEOTIDE SEQUENCE [LARGE SCALE GENOMIC DNA]</scope>
    <source>
        <strain evidence="2 4">ATCC BAA-2541</strain>
    </source>
</reference>
<name>A0A1S1J7H1_9FLAO</name>
<reference evidence="1" key="2">
    <citation type="submission" date="2016-09" db="EMBL/GenBank/DDBJ databases">
        <authorList>
            <person name="Capua I."/>
            <person name="De Benedictis P."/>
            <person name="Joannis T."/>
            <person name="Lombin L.H."/>
            <person name="Cattoli G."/>
        </authorList>
    </citation>
    <scope>NUCLEOTIDE SEQUENCE [LARGE SCALE GENOMIC DNA]</scope>
    <source>
        <strain evidence="1">MSU</strain>
    </source>
</reference>